<dbReference type="AlphaFoldDB" id="A0A918ILR5"/>
<evidence type="ECO:0000313" key="8">
    <source>
        <dbReference type="Proteomes" id="UP000628984"/>
    </source>
</evidence>
<evidence type="ECO:0000256" key="5">
    <source>
        <dbReference type="PROSITE-ProRule" id="PRU00278"/>
    </source>
</evidence>
<dbReference type="Gene3D" id="1.10.4030.10">
    <property type="entry name" value="Porin chaperone SurA, peptide-binding domain"/>
    <property type="match status" value="1"/>
</dbReference>
<sequence length="419" mass="46097">MTPTPRMDFGPRPQRKDRPKMFRFLPLLTASLIALSAPVLAQQNLFAPRIIINDRAVTEFEYQQRLRFLQLLRAPGDVEKAALEGLIDDRLRQQEAKRFDVKLNEDDLKKGMEEFAARANLSAEEFIKALGEAGVEPETFRDFVSAGLLWREIVRGKYSAYAKVSEEEIDRALEAETRKAALTVGLAELIIPAEPGREAEALALARDIQANVRSEADFSAAVQNYSAAATRDRGGRLNPMPMANLPPVVAAAVGQLSPGQISPPVTIPGAVALFQLRSLVEGKPGDGSAVQVEYARLRLPAGRETSTLFAELRAKAQICKDFYGMASGVPADQITIESQPMSAVPADLGLVLSRLDRGEIAERTQAGQQELIMLCSRSVVREEPVDRNALRIQLLNQKMEKLADQYLATLKAEAIIREP</sequence>
<organism evidence="7 8">
    <name type="scientific">Gemmobacter lanyuensis</name>
    <dbReference type="NCBI Taxonomy" id="1054497"/>
    <lineage>
        <taxon>Bacteria</taxon>
        <taxon>Pseudomonadati</taxon>
        <taxon>Pseudomonadota</taxon>
        <taxon>Alphaproteobacteria</taxon>
        <taxon>Rhodobacterales</taxon>
        <taxon>Paracoccaceae</taxon>
        <taxon>Gemmobacter</taxon>
    </lineage>
</organism>
<dbReference type="SUPFAM" id="SSF54534">
    <property type="entry name" value="FKBP-like"/>
    <property type="match status" value="1"/>
</dbReference>
<keyword evidence="8" id="KW-1185">Reference proteome</keyword>
<evidence type="ECO:0000259" key="6">
    <source>
        <dbReference type="PROSITE" id="PS50198"/>
    </source>
</evidence>
<evidence type="ECO:0000313" key="7">
    <source>
        <dbReference type="EMBL" id="GGW21969.1"/>
    </source>
</evidence>
<dbReference type="InterPro" id="IPR000297">
    <property type="entry name" value="PPIase_PpiC"/>
</dbReference>
<feature type="domain" description="PpiC" evidence="6">
    <location>
        <begin position="181"/>
        <end position="278"/>
    </location>
</feature>
<keyword evidence="2" id="KW-0732">Signal</keyword>
<dbReference type="GO" id="GO:0003755">
    <property type="term" value="F:peptidyl-prolyl cis-trans isomerase activity"/>
    <property type="evidence" value="ECO:0007669"/>
    <property type="project" value="UniProtKB-KW"/>
</dbReference>
<dbReference type="InterPro" id="IPR027304">
    <property type="entry name" value="Trigger_fact/SurA_dom_sf"/>
</dbReference>
<keyword evidence="5" id="KW-0697">Rotamase</keyword>
<dbReference type="Proteomes" id="UP000628984">
    <property type="component" value="Unassembled WGS sequence"/>
</dbReference>
<dbReference type="Pfam" id="PF00639">
    <property type="entry name" value="Rotamase"/>
    <property type="match status" value="1"/>
</dbReference>
<dbReference type="InterPro" id="IPR046357">
    <property type="entry name" value="PPIase_dom_sf"/>
</dbReference>
<keyword evidence="5" id="KW-0413">Isomerase</keyword>
<dbReference type="InterPro" id="IPR050280">
    <property type="entry name" value="OMP_Chaperone_SurA"/>
</dbReference>
<proteinExistence type="predicted"/>
<protein>
    <recommendedName>
        <fullName evidence="1">Parvulin-like PPIase</fullName>
    </recommendedName>
    <alternativeName>
        <fullName evidence="3">Peptidyl-prolyl cis-trans isomerase plp</fullName>
    </alternativeName>
    <alternativeName>
        <fullName evidence="4">Rotamase plp</fullName>
    </alternativeName>
</protein>
<reference evidence="7" key="2">
    <citation type="submission" date="2020-09" db="EMBL/GenBank/DDBJ databases">
        <authorList>
            <person name="Sun Q."/>
            <person name="Kim S."/>
        </authorList>
    </citation>
    <scope>NUCLEOTIDE SEQUENCE</scope>
    <source>
        <strain evidence="7">KCTC 23714</strain>
    </source>
</reference>
<dbReference type="PANTHER" id="PTHR47637:SF1">
    <property type="entry name" value="CHAPERONE SURA"/>
    <property type="match status" value="1"/>
</dbReference>
<dbReference type="EMBL" id="BMYQ01000001">
    <property type="protein sequence ID" value="GGW21969.1"/>
    <property type="molecule type" value="Genomic_DNA"/>
</dbReference>
<evidence type="ECO:0000256" key="1">
    <source>
        <dbReference type="ARBA" id="ARBA00018370"/>
    </source>
</evidence>
<reference evidence="7" key="1">
    <citation type="journal article" date="2014" name="Int. J. Syst. Evol. Microbiol.">
        <title>Complete genome sequence of Corynebacterium casei LMG S-19264T (=DSM 44701T), isolated from a smear-ripened cheese.</title>
        <authorList>
            <consortium name="US DOE Joint Genome Institute (JGI-PGF)"/>
            <person name="Walter F."/>
            <person name="Albersmeier A."/>
            <person name="Kalinowski J."/>
            <person name="Ruckert C."/>
        </authorList>
    </citation>
    <scope>NUCLEOTIDE SEQUENCE</scope>
    <source>
        <strain evidence="7">KCTC 23714</strain>
    </source>
</reference>
<comment type="caution">
    <text evidence="7">The sequence shown here is derived from an EMBL/GenBank/DDBJ whole genome shotgun (WGS) entry which is preliminary data.</text>
</comment>
<evidence type="ECO:0000256" key="3">
    <source>
        <dbReference type="ARBA" id="ARBA00030642"/>
    </source>
</evidence>
<evidence type="ECO:0000256" key="2">
    <source>
        <dbReference type="ARBA" id="ARBA00022729"/>
    </source>
</evidence>
<accession>A0A918ILR5</accession>
<dbReference type="SUPFAM" id="SSF109998">
    <property type="entry name" value="Triger factor/SurA peptide-binding domain-like"/>
    <property type="match status" value="1"/>
</dbReference>
<dbReference type="Gene3D" id="3.10.50.40">
    <property type="match status" value="1"/>
</dbReference>
<gene>
    <name evidence="7" type="ORF">GCM10011452_04270</name>
</gene>
<dbReference type="PROSITE" id="PS50198">
    <property type="entry name" value="PPIC_PPIASE_2"/>
    <property type="match status" value="1"/>
</dbReference>
<evidence type="ECO:0000256" key="4">
    <source>
        <dbReference type="ARBA" id="ARBA00031484"/>
    </source>
</evidence>
<name>A0A918ILR5_9RHOB</name>
<dbReference type="PANTHER" id="PTHR47637">
    <property type="entry name" value="CHAPERONE SURA"/>
    <property type="match status" value="1"/>
</dbReference>
<dbReference type="RefSeq" id="WP_189632150.1">
    <property type="nucleotide sequence ID" value="NZ_BMYQ01000001.1"/>
</dbReference>